<gene>
    <name evidence="2" type="ORF">GJ699_21790</name>
</gene>
<dbReference type="InterPro" id="IPR024402">
    <property type="entry name" value="DUF2726"/>
</dbReference>
<dbReference type="Pfam" id="PF10881">
    <property type="entry name" value="DUF2726"/>
    <property type="match status" value="1"/>
</dbReference>
<dbReference type="RefSeq" id="WP_154380235.1">
    <property type="nucleotide sequence ID" value="NZ_WKJK01000012.1"/>
</dbReference>
<evidence type="ECO:0000259" key="1">
    <source>
        <dbReference type="Pfam" id="PF10881"/>
    </source>
</evidence>
<accession>A0A6I2L2T4</accession>
<name>A0A6I2L2T4_9BURK</name>
<dbReference type="AlphaFoldDB" id="A0A6I2L2T4"/>
<organism evidence="2 3">
    <name type="scientific">Duganella guangzhouensis</name>
    <dbReference type="NCBI Taxonomy" id="2666084"/>
    <lineage>
        <taxon>Bacteria</taxon>
        <taxon>Pseudomonadati</taxon>
        <taxon>Pseudomonadota</taxon>
        <taxon>Betaproteobacteria</taxon>
        <taxon>Burkholderiales</taxon>
        <taxon>Oxalobacteraceae</taxon>
        <taxon>Telluria group</taxon>
        <taxon>Duganella</taxon>
    </lineage>
</organism>
<dbReference type="Proteomes" id="UP000433309">
    <property type="component" value="Unassembled WGS sequence"/>
</dbReference>
<comment type="caution">
    <text evidence="2">The sequence shown here is derived from an EMBL/GenBank/DDBJ whole genome shotgun (WGS) entry which is preliminary data.</text>
</comment>
<dbReference type="EMBL" id="WKJK01000012">
    <property type="protein sequence ID" value="MRW92635.1"/>
    <property type="molecule type" value="Genomic_DNA"/>
</dbReference>
<sequence length="89" mass="9827">MGQSEWVNSASKRTDFLICTKTLTPIAVIELDDATHDSKIAHDAERDAMLKNASDQTIRYRNFPTSTQLRQDIEAAFKQMAGLTSAPAA</sequence>
<reference evidence="2 3" key="1">
    <citation type="submission" date="2019-11" db="EMBL/GenBank/DDBJ databases">
        <title>Novel species isolated from a subtropical stream in China.</title>
        <authorList>
            <person name="Lu H."/>
        </authorList>
    </citation>
    <scope>NUCLEOTIDE SEQUENCE [LARGE SCALE GENOMIC DNA]</scope>
    <source>
        <strain evidence="2 3">FT80W</strain>
    </source>
</reference>
<protein>
    <submittedName>
        <fullName evidence="2">DUF2726 domain-containing protein</fullName>
    </submittedName>
</protein>
<feature type="domain" description="DUF2726" evidence="1">
    <location>
        <begin position="6"/>
        <end position="73"/>
    </location>
</feature>
<evidence type="ECO:0000313" key="3">
    <source>
        <dbReference type="Proteomes" id="UP000433309"/>
    </source>
</evidence>
<proteinExistence type="predicted"/>
<evidence type="ECO:0000313" key="2">
    <source>
        <dbReference type="EMBL" id="MRW92635.1"/>
    </source>
</evidence>
<keyword evidence="3" id="KW-1185">Reference proteome</keyword>